<keyword evidence="3" id="KW-1185">Reference proteome</keyword>
<dbReference type="PATRIC" id="fig|1678637.3.peg.2541"/>
<dbReference type="InterPro" id="IPR001962">
    <property type="entry name" value="Asn_synthase"/>
</dbReference>
<protein>
    <submittedName>
        <fullName evidence="2">Asparagine synthetase</fullName>
    </submittedName>
</protein>
<dbReference type="AlphaFoldDB" id="A0A0K9XGP6"/>
<dbReference type="OrthoDB" id="7053173at2"/>
<feature type="domain" description="Asparagine synthetase" evidence="1">
    <location>
        <begin position="219"/>
        <end position="600"/>
    </location>
</feature>
<dbReference type="Proteomes" id="UP000037288">
    <property type="component" value="Unassembled WGS sequence"/>
</dbReference>
<dbReference type="GO" id="GO:0004066">
    <property type="term" value="F:asparagine synthase (glutamine-hydrolyzing) activity"/>
    <property type="evidence" value="ECO:0007669"/>
    <property type="project" value="InterPro"/>
</dbReference>
<dbReference type="STRING" id="1678637.AC230_11775"/>
<evidence type="ECO:0000259" key="1">
    <source>
        <dbReference type="Pfam" id="PF00733"/>
    </source>
</evidence>
<proteinExistence type="predicted"/>
<dbReference type="RefSeq" id="WP_049716080.1">
    <property type="nucleotide sequence ID" value="NZ_LFXA01000007.1"/>
</dbReference>
<dbReference type="InterPro" id="IPR014729">
    <property type="entry name" value="Rossmann-like_a/b/a_fold"/>
</dbReference>
<dbReference type="Pfam" id="PF00733">
    <property type="entry name" value="Asn_synthase"/>
    <property type="match status" value="1"/>
</dbReference>
<sequence>MEQTLSLRTVPAWFVVLPDTGAAAPLARAARPHAHRTLRHASGRPWLMGRWDPATMTVGEHGGFRVAVTGEHAVTPRQAGRAAAAAARAGSLDALDRAADWPGSFHLVAAGPGGVRVRGCAVGLRRVFRAAAGGVGVAADRADVLAELTGAALDEGRVALALLTPGTPYPWAGEPLWRGVHAVPGGHHLTLRADGRVRTARWWSPPDPVLPLAEGAARLRDALVEAVGIRTLGPGVVSTDLGGLDSTAVCCTAVRGDARIVAYTAALHDTAGDDVYWAERTVRALDGVEHHVVPAGDVALTFDGIDTLADVLDTPSILTVDRNRRMGIVERAAARGSRLHLTGLGGDELLAGTPARLHGLLLAHPRTALRAVRGYAAKYQWSRRRTLRQLLDRRPYRSWAERVARDLTAPAAAPDEPLLDWSVPPRMPPWATDDAVAAVRERLRADGPVRPRGRNRGEHRELVAMDGISQWARHIGQMAAPLGIAVSAPYYDVRVIEAALSVRPAERITPWRYKPLVAEAMRGIVPEGSRTRATKANATFEEEAGLRDHRRSLLALCDDARLARLGVVDQAVLRDWCRRSLPAETGSGTLHPTIACEVWLRSREPAPRPATADGTR</sequence>
<comment type="caution">
    <text evidence="2">The sequence shown here is derived from an EMBL/GenBank/DDBJ whole genome shotgun (WGS) entry which is preliminary data.</text>
</comment>
<dbReference type="SUPFAM" id="SSF52402">
    <property type="entry name" value="Adenine nucleotide alpha hydrolases-like"/>
    <property type="match status" value="1"/>
</dbReference>
<gene>
    <name evidence="2" type="ORF">AC230_11775</name>
</gene>
<reference evidence="3" key="1">
    <citation type="submission" date="2015-07" db="EMBL/GenBank/DDBJ databases">
        <title>Draft genome sequence of Streptomyces sp. CMAA 1322, a bacterium isolated from Caatinga biome, from dry forest semiarid of Brazil.</title>
        <authorList>
            <person name="Santos S.N."/>
            <person name="Gacesa R."/>
            <person name="Taketani R.G."/>
            <person name="Long P.F."/>
            <person name="Melo I.S."/>
        </authorList>
    </citation>
    <scope>NUCLEOTIDE SEQUENCE [LARGE SCALE GENOMIC DNA]</scope>
    <source>
        <strain evidence="3">CMAA 1322</strain>
    </source>
</reference>
<evidence type="ECO:0000313" key="2">
    <source>
        <dbReference type="EMBL" id="KNB52226.1"/>
    </source>
</evidence>
<dbReference type="Gene3D" id="3.40.50.620">
    <property type="entry name" value="HUPs"/>
    <property type="match status" value="1"/>
</dbReference>
<accession>A0A0K9XGP6</accession>
<dbReference type="EMBL" id="LFXA01000007">
    <property type="protein sequence ID" value="KNB52226.1"/>
    <property type="molecule type" value="Genomic_DNA"/>
</dbReference>
<evidence type="ECO:0000313" key="3">
    <source>
        <dbReference type="Proteomes" id="UP000037288"/>
    </source>
</evidence>
<dbReference type="GO" id="GO:0006529">
    <property type="term" value="P:asparagine biosynthetic process"/>
    <property type="evidence" value="ECO:0007669"/>
    <property type="project" value="InterPro"/>
</dbReference>
<organism evidence="2 3">
    <name type="scientific">Streptomyces caatingaensis</name>
    <dbReference type="NCBI Taxonomy" id="1678637"/>
    <lineage>
        <taxon>Bacteria</taxon>
        <taxon>Bacillati</taxon>
        <taxon>Actinomycetota</taxon>
        <taxon>Actinomycetes</taxon>
        <taxon>Kitasatosporales</taxon>
        <taxon>Streptomycetaceae</taxon>
        <taxon>Streptomyces</taxon>
    </lineage>
</organism>
<name>A0A0K9XGP6_9ACTN</name>